<comment type="caution">
    <text evidence="2">The sequence shown here is derived from an EMBL/GenBank/DDBJ whole genome shotgun (WGS) entry which is preliminary data.</text>
</comment>
<gene>
    <name evidence="2" type="ORF">Vretimale_18594</name>
</gene>
<name>A0A8J4GXH8_9CHLO</name>
<dbReference type="Proteomes" id="UP000722791">
    <property type="component" value="Unassembled WGS sequence"/>
</dbReference>
<protein>
    <submittedName>
        <fullName evidence="2">Uncharacterized protein</fullName>
    </submittedName>
</protein>
<evidence type="ECO:0000313" key="3">
    <source>
        <dbReference type="Proteomes" id="UP000722791"/>
    </source>
</evidence>
<dbReference type="AlphaFoldDB" id="A0A8J4GXH8"/>
<reference evidence="2" key="1">
    <citation type="journal article" date="2021" name="Proc. Natl. Acad. Sci. U.S.A.">
        <title>Three genomes in the algal genus Volvox reveal the fate of a haploid sex-determining region after a transition to homothallism.</title>
        <authorList>
            <person name="Yamamoto K."/>
            <person name="Hamaji T."/>
            <person name="Kawai-Toyooka H."/>
            <person name="Matsuzaki R."/>
            <person name="Takahashi F."/>
            <person name="Nishimura Y."/>
            <person name="Kawachi M."/>
            <person name="Noguchi H."/>
            <person name="Minakuchi Y."/>
            <person name="Umen J.G."/>
            <person name="Toyoda A."/>
            <person name="Nozaki H."/>
        </authorList>
    </citation>
    <scope>NUCLEOTIDE SEQUENCE</scope>
    <source>
        <strain evidence="2">NIES-3785</strain>
    </source>
</reference>
<evidence type="ECO:0000256" key="1">
    <source>
        <dbReference type="SAM" id="MobiDB-lite"/>
    </source>
</evidence>
<organism evidence="2 3">
    <name type="scientific">Volvox reticuliferus</name>
    <dbReference type="NCBI Taxonomy" id="1737510"/>
    <lineage>
        <taxon>Eukaryota</taxon>
        <taxon>Viridiplantae</taxon>
        <taxon>Chlorophyta</taxon>
        <taxon>core chlorophytes</taxon>
        <taxon>Chlorophyceae</taxon>
        <taxon>CS clade</taxon>
        <taxon>Chlamydomonadales</taxon>
        <taxon>Volvocaceae</taxon>
        <taxon>Volvox</taxon>
    </lineage>
</organism>
<proteinExistence type="predicted"/>
<evidence type="ECO:0000313" key="2">
    <source>
        <dbReference type="EMBL" id="GIM15950.1"/>
    </source>
</evidence>
<sequence>GSAVLPPWPPACAISTDPRDVKVLQERCVTYARALSPVGGLAARIVSLLRSFHSCCGINALCDSDPLRLQLLWVHLLLHPIPPPPASDDAGRSYNGCGLEPPLAAPAMVFSGDVDLGAAEKQVLAAVCGALYPLACPVVERWLAQYRQLMMERQQKQRTQTRQDVRQDPAPERQQQQQHGRGDEAPMELLAPPVMFFLMLLAVVQSKLELIHPHRRQP</sequence>
<feature type="compositionally biased region" description="Basic and acidic residues" evidence="1">
    <location>
        <begin position="161"/>
        <end position="171"/>
    </location>
</feature>
<accession>A0A8J4GXH8</accession>
<feature type="non-terminal residue" evidence="2">
    <location>
        <position position="218"/>
    </location>
</feature>
<dbReference type="EMBL" id="BNCQ01000071">
    <property type="protein sequence ID" value="GIM15950.1"/>
    <property type="molecule type" value="Genomic_DNA"/>
</dbReference>
<feature type="region of interest" description="Disordered" evidence="1">
    <location>
        <begin position="155"/>
        <end position="184"/>
    </location>
</feature>